<dbReference type="Gene3D" id="3.40.50.10390">
    <property type="entry name" value="Gingipain r, domain 1"/>
    <property type="match status" value="1"/>
</dbReference>
<dbReference type="Proteomes" id="UP001179181">
    <property type="component" value="Unassembled WGS sequence"/>
</dbReference>
<dbReference type="Pfam" id="PF01364">
    <property type="entry name" value="Peptidase_C25"/>
    <property type="match status" value="1"/>
</dbReference>
<organism evidence="3 4">
    <name type="scientific">Dyadobacter arcticus</name>
    <dbReference type="NCBI Taxonomy" id="1078754"/>
    <lineage>
        <taxon>Bacteria</taxon>
        <taxon>Pseudomonadati</taxon>
        <taxon>Bacteroidota</taxon>
        <taxon>Cytophagia</taxon>
        <taxon>Cytophagales</taxon>
        <taxon>Spirosomataceae</taxon>
        <taxon>Dyadobacter</taxon>
    </lineage>
</organism>
<keyword evidence="4" id="KW-1185">Reference proteome</keyword>
<dbReference type="EMBL" id="JAASQJ010000005">
    <property type="protein sequence ID" value="NIJ55390.1"/>
    <property type="molecule type" value="Genomic_DNA"/>
</dbReference>
<dbReference type="Gene3D" id="3.40.50.1460">
    <property type="match status" value="1"/>
</dbReference>
<dbReference type="InterPro" id="IPR029030">
    <property type="entry name" value="Caspase-like_dom_sf"/>
</dbReference>
<gene>
    <name evidence="3" type="ORF">FHS68_004579</name>
</gene>
<evidence type="ECO:0000256" key="1">
    <source>
        <dbReference type="ARBA" id="ARBA00022729"/>
    </source>
</evidence>
<dbReference type="RefSeq" id="WP_229212023.1">
    <property type="nucleotide sequence ID" value="NZ_JAASQJ010000005.1"/>
</dbReference>
<evidence type="ECO:0000259" key="2">
    <source>
        <dbReference type="Pfam" id="PF01364"/>
    </source>
</evidence>
<dbReference type="CDD" id="cd02258">
    <property type="entry name" value="Peptidase_C25_N"/>
    <property type="match status" value="1"/>
</dbReference>
<comment type="caution">
    <text evidence="3">The sequence shown here is derived from an EMBL/GenBank/DDBJ whole genome shotgun (WGS) entry which is preliminary data.</text>
</comment>
<sequence>MHWLKHVEVQKLKFRMVFTCLAVLLNFALLAQKSVLSTGEWYKLAVTRTGIHKIDPSFLRKMGVDPNKIIPNQLQIYGNGGAMLPQLNVADQKNALTENAIWVQGQEDSKLNSTDAIFFYAEGPHVILFDSLKAELQHQINCYSDTSFYFLTFNQGPGLRVKNAPEIAGENAKVIDHFTDYWYHESESSNLLKSGREWFGEYLGGAPLTINADIPGVIPESEIIVRTSAIGAAQIATKFVWQLNGNVVGESPIGTVSSGTYDVKALRSDATFYQKAVSPAPASFKINIAYNKSGQGSAQAYLNYVALQVQRELAIYEKQQLYYFLPEKFDKGQYQFKNGGNDWNLWNVTNAQRPSIILNTTGNFSFATDEARKLSKYIGFKTNEAYEPTSGRRIANQDITSQEAPDLLIVTPKTWESEARRLAAFRETQDNLQTLVVTSEQIYNEFASGKPDLTSIRDFARMLYNKTPGKLKYLLLFGDATYDYRNKWKNQSQEQRNNWIPVYESRESLNPVYTYSSDDYFGFMENGEGEWLESLSGDHTMDIGVGRLPIKTVFEAKTIVDKLIRYESSRSTGNWKNVIKFVADDGDGNIHQRHADELAKLVQGQFMSSRLFVDEFRQATTNEGEKAPELNKAIRKDIERGTLILNYTGHGGVSGWAQEQILTLADMQTARGIDNMPLLFTATCDFGRYDDPGTVSGAELMVLSPKGAAIGAISTTRTVYSSTNFTLSKAFYESLVQPGRDKRMGDFFKKTKNGALVGSLNRNFALLGDPSMKLGQREKAIRWTQLPDTLRAMQKIVLKAEIFDQLNGLRDSLFDGHARITVYDKQTTFPTLGNEGNPESYSEFRSKLFDGNVTVNKGIFTCEFIVPKDIDLRIGTGLASIYATDIDSTLDAGSQLNLVIGGRGNTVTDNTPPEISAYLNNQSFRDGDVVNPSPILWIRVIDENGINISKTGTGHDITLVINDTLTIGLNDYFIADQDDYRSGMIRYPMDNLPTGKYVLRAKVWDTYTNFSEIAFGFLVEAADGIKVTRLNVYPNPFHKDLSFEMDHNRINEDLEVTLHFLLSTGQHLEGFHWQYYNSEATIRETLNLSNLGKRIQPNTMILYQMLIRSLKDNSTDQRSGKLISSP</sequence>
<evidence type="ECO:0000313" key="3">
    <source>
        <dbReference type="EMBL" id="NIJ55390.1"/>
    </source>
</evidence>
<dbReference type="SUPFAM" id="SSF52129">
    <property type="entry name" value="Caspase-like"/>
    <property type="match status" value="1"/>
</dbReference>
<accession>A0ABX0UUS2</accession>
<dbReference type="InterPro" id="IPR029031">
    <property type="entry name" value="Gingipain_N_sf"/>
</dbReference>
<feature type="domain" description="Gingipain" evidence="2">
    <location>
        <begin position="408"/>
        <end position="774"/>
    </location>
</feature>
<keyword evidence="1" id="KW-0732">Signal</keyword>
<dbReference type="InterPro" id="IPR001769">
    <property type="entry name" value="Gingipain"/>
</dbReference>
<evidence type="ECO:0000313" key="4">
    <source>
        <dbReference type="Proteomes" id="UP001179181"/>
    </source>
</evidence>
<protein>
    <recommendedName>
        <fullName evidence="2">Gingipain domain-containing protein</fullName>
    </recommendedName>
</protein>
<dbReference type="NCBIfam" id="NF033707">
    <property type="entry name" value="T9SS_sortase"/>
    <property type="match status" value="1"/>
</dbReference>
<proteinExistence type="predicted"/>
<reference evidence="3 4" key="1">
    <citation type="submission" date="2020-03" db="EMBL/GenBank/DDBJ databases">
        <title>Genomic Encyclopedia of Type Strains, Phase IV (KMG-IV): sequencing the most valuable type-strain genomes for metagenomic binning, comparative biology and taxonomic classification.</title>
        <authorList>
            <person name="Goeker M."/>
        </authorList>
    </citation>
    <scope>NUCLEOTIDE SEQUENCE [LARGE SCALE GENOMIC DNA]</scope>
    <source>
        <strain evidence="3 4">DSM 102865</strain>
    </source>
</reference>
<name>A0ABX0UUS2_9BACT</name>